<protein>
    <recommendedName>
        <fullName evidence="5">Protein RCR2</fullName>
    </recommendedName>
</protein>
<feature type="region of interest" description="Disordered" evidence="1">
    <location>
        <begin position="149"/>
        <end position="178"/>
    </location>
</feature>
<dbReference type="PANTHER" id="PTHR28187">
    <property type="entry name" value="PROTEIN RCR1-RELATED"/>
    <property type="match status" value="1"/>
</dbReference>
<comment type="caution">
    <text evidence="3">The sequence shown here is derived from an EMBL/GenBank/DDBJ whole genome shotgun (WGS) entry which is preliminary data.</text>
</comment>
<feature type="transmembrane region" description="Helical" evidence="2">
    <location>
        <begin position="56"/>
        <end position="76"/>
    </location>
</feature>
<dbReference type="Proteomes" id="UP000013776">
    <property type="component" value="Unassembled WGS sequence"/>
</dbReference>
<dbReference type="PANTHER" id="PTHR28187:SF1">
    <property type="entry name" value="PROTEIN RCR1-RELATED"/>
    <property type="match status" value="1"/>
</dbReference>
<dbReference type="InterPro" id="IPR020999">
    <property type="entry name" value="Chitin_synth_reg_RCR"/>
</dbReference>
<reference evidence="3 4" key="1">
    <citation type="journal article" date="2013" name="MBio">
        <title>Genome sequencing of the plant pathogen Taphrina deformans, the causal agent of peach leaf curl.</title>
        <authorList>
            <person name="Cisse O.H."/>
            <person name="Almeida J.M.G.C.F."/>
            <person name="Fonseca A."/>
            <person name="Kumar A.A."/>
            <person name="Salojaervi J."/>
            <person name="Overmyer K."/>
            <person name="Hauser P.M."/>
            <person name="Pagni M."/>
        </authorList>
    </citation>
    <scope>NUCLEOTIDE SEQUENCE [LARGE SCALE GENOMIC DNA]</scope>
    <source>
        <strain evidence="4">PYCC 5710 / ATCC 11124 / CBS 356.35 / IMI 108563 / JCM 9778 / NBRC 8474</strain>
    </source>
</reference>
<evidence type="ECO:0000313" key="3">
    <source>
        <dbReference type="EMBL" id="CCG84649.1"/>
    </source>
</evidence>
<dbReference type="GO" id="GO:0016192">
    <property type="term" value="P:vesicle-mediated transport"/>
    <property type="evidence" value="ECO:0007669"/>
    <property type="project" value="TreeGrafter"/>
</dbReference>
<keyword evidence="2" id="KW-0472">Membrane</keyword>
<dbReference type="EMBL" id="CAHR02000280">
    <property type="protein sequence ID" value="CCG84649.1"/>
    <property type="molecule type" value="Genomic_DNA"/>
</dbReference>
<evidence type="ECO:0000313" key="4">
    <source>
        <dbReference type="Proteomes" id="UP000013776"/>
    </source>
</evidence>
<organism evidence="3 4">
    <name type="scientific">Taphrina deformans (strain PYCC 5710 / ATCC 11124 / CBS 356.35 / IMI 108563 / JCM 9778 / NBRC 8474)</name>
    <name type="common">Peach leaf curl fungus</name>
    <name type="synonym">Lalaria deformans</name>
    <dbReference type="NCBI Taxonomy" id="1097556"/>
    <lineage>
        <taxon>Eukaryota</taxon>
        <taxon>Fungi</taxon>
        <taxon>Dikarya</taxon>
        <taxon>Ascomycota</taxon>
        <taxon>Taphrinomycotina</taxon>
        <taxon>Taphrinomycetes</taxon>
        <taxon>Taphrinales</taxon>
        <taxon>Taphrinaceae</taxon>
        <taxon>Taphrina</taxon>
    </lineage>
</organism>
<accession>R4XN29</accession>
<keyword evidence="2" id="KW-1133">Transmembrane helix</keyword>
<sequence>MYLKDTGAQVVPRLSAILAGLEEHSADEGNSLRKRQYGYGYGYGYGYSGWSGYGRWILLGVIVGLAILIYLLVCCCNRRRTRSGMQPVKYTGWATPYSHPQQTGVVDNHQNNYAAPQTYPETQQYPQTQQYPMQTYPQEQNYGNYNSAYQPPITGHNAPPSYPADQPIYPAPVAGREK</sequence>
<evidence type="ECO:0000256" key="1">
    <source>
        <dbReference type="SAM" id="MobiDB-lite"/>
    </source>
</evidence>
<proteinExistence type="predicted"/>
<name>R4XN29_TAPDE</name>
<evidence type="ECO:0000256" key="2">
    <source>
        <dbReference type="SAM" id="Phobius"/>
    </source>
</evidence>
<evidence type="ECO:0008006" key="5">
    <source>
        <dbReference type="Google" id="ProtNLM"/>
    </source>
</evidence>
<dbReference type="AlphaFoldDB" id="R4XN29"/>
<dbReference type="OrthoDB" id="10628655at2759"/>
<dbReference type="Pfam" id="PF12273">
    <property type="entry name" value="RCR"/>
    <property type="match status" value="1"/>
</dbReference>
<gene>
    <name evidence="3" type="ORF">TAPDE_005162</name>
</gene>
<keyword evidence="2" id="KW-0812">Transmembrane</keyword>
<keyword evidence="4" id="KW-1185">Reference proteome</keyword>
<dbReference type="VEuPathDB" id="FungiDB:TAPDE_005162"/>